<keyword evidence="1" id="KW-0472">Membrane</keyword>
<evidence type="ECO:0000256" key="1">
    <source>
        <dbReference type="SAM" id="Phobius"/>
    </source>
</evidence>
<organism evidence="2 3">
    <name type="scientific">Amycolatopsis ultiminotia</name>
    <dbReference type="NCBI Taxonomy" id="543629"/>
    <lineage>
        <taxon>Bacteria</taxon>
        <taxon>Bacillati</taxon>
        <taxon>Actinomycetota</taxon>
        <taxon>Actinomycetes</taxon>
        <taxon>Pseudonocardiales</taxon>
        <taxon>Pseudonocardiaceae</taxon>
        <taxon>Amycolatopsis</taxon>
    </lineage>
</organism>
<evidence type="ECO:0000313" key="3">
    <source>
        <dbReference type="Proteomes" id="UP001500689"/>
    </source>
</evidence>
<keyword evidence="1" id="KW-1133">Transmembrane helix</keyword>
<dbReference type="RefSeq" id="WP_344867072.1">
    <property type="nucleotide sequence ID" value="NZ_BAAAZN010000018.1"/>
</dbReference>
<dbReference type="Proteomes" id="UP001500689">
    <property type="component" value="Unassembled WGS sequence"/>
</dbReference>
<protein>
    <submittedName>
        <fullName evidence="2">Uncharacterized protein</fullName>
    </submittedName>
</protein>
<sequence>MNDDAPPSDLIRLLRRFGVRVFALAFVAGITGLTMLALALALAGFALVLAPAAEPPVRPAARSTVPLPPDS</sequence>
<gene>
    <name evidence="2" type="ORF">GCM10022222_66760</name>
</gene>
<feature type="transmembrane region" description="Helical" evidence="1">
    <location>
        <begin position="21"/>
        <end position="49"/>
    </location>
</feature>
<keyword evidence="1" id="KW-0812">Transmembrane</keyword>
<evidence type="ECO:0000313" key="2">
    <source>
        <dbReference type="EMBL" id="GAA3573113.1"/>
    </source>
</evidence>
<keyword evidence="3" id="KW-1185">Reference proteome</keyword>
<name>A0ABP6XWS8_9PSEU</name>
<dbReference type="EMBL" id="BAAAZN010000018">
    <property type="protein sequence ID" value="GAA3573113.1"/>
    <property type="molecule type" value="Genomic_DNA"/>
</dbReference>
<accession>A0ABP6XWS8</accession>
<proteinExistence type="predicted"/>
<comment type="caution">
    <text evidence="2">The sequence shown here is derived from an EMBL/GenBank/DDBJ whole genome shotgun (WGS) entry which is preliminary data.</text>
</comment>
<reference evidence="3" key="1">
    <citation type="journal article" date="2019" name="Int. J. Syst. Evol. Microbiol.">
        <title>The Global Catalogue of Microorganisms (GCM) 10K type strain sequencing project: providing services to taxonomists for standard genome sequencing and annotation.</title>
        <authorList>
            <consortium name="The Broad Institute Genomics Platform"/>
            <consortium name="The Broad Institute Genome Sequencing Center for Infectious Disease"/>
            <person name="Wu L."/>
            <person name="Ma J."/>
        </authorList>
    </citation>
    <scope>NUCLEOTIDE SEQUENCE [LARGE SCALE GENOMIC DNA]</scope>
    <source>
        <strain evidence="3">JCM 16898</strain>
    </source>
</reference>